<proteinExistence type="predicted"/>
<reference evidence="1" key="2">
    <citation type="submission" date="2013-04" db="UniProtKB">
        <authorList>
            <consortium name="EnsemblPlants"/>
        </authorList>
    </citation>
    <scope>IDENTIFICATION</scope>
</reference>
<dbReference type="Gramene" id="OB01G23880.1">
    <property type="protein sequence ID" value="OB01G23880.1"/>
    <property type="gene ID" value="OB01G23880"/>
</dbReference>
<sequence>MSSTSATVSGSGFASSPNPYIMCCRSFWKTPRLRLRVVAEASAPPPEWWWWWW</sequence>
<dbReference type="AlphaFoldDB" id="J3KZI2"/>
<evidence type="ECO:0000313" key="2">
    <source>
        <dbReference type="Proteomes" id="UP000006038"/>
    </source>
</evidence>
<accession>J3KZI2</accession>
<dbReference type="Proteomes" id="UP000006038">
    <property type="component" value="Chromosome 1"/>
</dbReference>
<evidence type="ECO:0000313" key="1">
    <source>
        <dbReference type="EnsemblPlants" id="OB01G23880.1"/>
    </source>
</evidence>
<organism evidence="1">
    <name type="scientific">Oryza brachyantha</name>
    <name type="common">malo sina</name>
    <dbReference type="NCBI Taxonomy" id="4533"/>
    <lineage>
        <taxon>Eukaryota</taxon>
        <taxon>Viridiplantae</taxon>
        <taxon>Streptophyta</taxon>
        <taxon>Embryophyta</taxon>
        <taxon>Tracheophyta</taxon>
        <taxon>Spermatophyta</taxon>
        <taxon>Magnoliopsida</taxon>
        <taxon>Liliopsida</taxon>
        <taxon>Poales</taxon>
        <taxon>Poaceae</taxon>
        <taxon>BOP clade</taxon>
        <taxon>Oryzoideae</taxon>
        <taxon>Oryzeae</taxon>
        <taxon>Oryzinae</taxon>
        <taxon>Oryza</taxon>
    </lineage>
</organism>
<reference evidence="1" key="1">
    <citation type="journal article" date="2013" name="Nat. Commun.">
        <title>Whole-genome sequencing of Oryza brachyantha reveals mechanisms underlying Oryza genome evolution.</title>
        <authorList>
            <person name="Chen J."/>
            <person name="Huang Q."/>
            <person name="Gao D."/>
            <person name="Wang J."/>
            <person name="Lang Y."/>
            <person name="Liu T."/>
            <person name="Li B."/>
            <person name="Bai Z."/>
            <person name="Luis Goicoechea J."/>
            <person name="Liang C."/>
            <person name="Chen C."/>
            <person name="Zhang W."/>
            <person name="Sun S."/>
            <person name="Liao Y."/>
            <person name="Zhang X."/>
            <person name="Yang L."/>
            <person name="Song C."/>
            <person name="Wang M."/>
            <person name="Shi J."/>
            <person name="Liu G."/>
            <person name="Liu J."/>
            <person name="Zhou H."/>
            <person name="Zhou W."/>
            <person name="Yu Q."/>
            <person name="An N."/>
            <person name="Chen Y."/>
            <person name="Cai Q."/>
            <person name="Wang B."/>
            <person name="Liu B."/>
            <person name="Min J."/>
            <person name="Huang Y."/>
            <person name="Wu H."/>
            <person name="Li Z."/>
            <person name="Zhang Y."/>
            <person name="Yin Y."/>
            <person name="Song W."/>
            <person name="Jiang J."/>
            <person name="Jackson S.A."/>
            <person name="Wing R.A."/>
            <person name="Wang J."/>
            <person name="Chen M."/>
        </authorList>
    </citation>
    <scope>NUCLEOTIDE SEQUENCE [LARGE SCALE GENOMIC DNA]</scope>
    <source>
        <strain evidence="1">cv. IRGC 101232</strain>
    </source>
</reference>
<protein>
    <submittedName>
        <fullName evidence="1">Uncharacterized protein</fullName>
    </submittedName>
</protein>
<name>J3KZI2_ORYBR</name>
<dbReference type="HOGENOM" id="CLU_3071878_0_0_1"/>
<dbReference type="EnsemblPlants" id="OB01G23880.1">
    <property type="protein sequence ID" value="OB01G23880.1"/>
    <property type="gene ID" value="OB01G23880"/>
</dbReference>
<keyword evidence="2" id="KW-1185">Reference proteome</keyword>